<feature type="coiled-coil region" evidence="1">
    <location>
        <begin position="189"/>
        <end position="216"/>
    </location>
</feature>
<feature type="compositionally biased region" description="Low complexity" evidence="2">
    <location>
        <begin position="377"/>
        <end position="388"/>
    </location>
</feature>
<evidence type="ECO:0000256" key="1">
    <source>
        <dbReference type="SAM" id="Coils"/>
    </source>
</evidence>
<feature type="region of interest" description="Disordered" evidence="2">
    <location>
        <begin position="367"/>
        <end position="388"/>
    </location>
</feature>
<gene>
    <name evidence="3" type="ORF">CANARDRAFT_26174</name>
</gene>
<dbReference type="OrthoDB" id="4093693at2759"/>
<keyword evidence="1" id="KW-0175">Coiled coil</keyword>
<dbReference type="Proteomes" id="UP000094801">
    <property type="component" value="Unassembled WGS sequence"/>
</dbReference>
<dbReference type="AlphaFoldDB" id="A0A1E4T8E2"/>
<evidence type="ECO:0000313" key="3">
    <source>
        <dbReference type="EMBL" id="ODV88009.1"/>
    </source>
</evidence>
<keyword evidence="4" id="KW-1185">Reference proteome</keyword>
<protein>
    <submittedName>
        <fullName evidence="3">Uncharacterized protein</fullName>
    </submittedName>
</protein>
<accession>A0A1E4T8E2</accession>
<feature type="region of interest" description="Disordered" evidence="2">
    <location>
        <begin position="27"/>
        <end position="82"/>
    </location>
</feature>
<organism evidence="3 4">
    <name type="scientific">[Candida] arabinofermentans NRRL YB-2248</name>
    <dbReference type="NCBI Taxonomy" id="983967"/>
    <lineage>
        <taxon>Eukaryota</taxon>
        <taxon>Fungi</taxon>
        <taxon>Dikarya</taxon>
        <taxon>Ascomycota</taxon>
        <taxon>Saccharomycotina</taxon>
        <taxon>Pichiomycetes</taxon>
        <taxon>Pichiales</taxon>
        <taxon>Pichiaceae</taxon>
        <taxon>Ogataea</taxon>
        <taxon>Ogataea/Candida clade</taxon>
    </lineage>
</organism>
<evidence type="ECO:0000313" key="4">
    <source>
        <dbReference type="Proteomes" id="UP000094801"/>
    </source>
</evidence>
<name>A0A1E4T8E2_9ASCO</name>
<feature type="compositionally biased region" description="Low complexity" evidence="2">
    <location>
        <begin position="70"/>
        <end position="82"/>
    </location>
</feature>
<dbReference type="EMBL" id="KV453847">
    <property type="protein sequence ID" value="ODV88009.1"/>
    <property type="molecule type" value="Genomic_DNA"/>
</dbReference>
<dbReference type="STRING" id="983967.A0A1E4T8E2"/>
<feature type="compositionally biased region" description="Polar residues" evidence="2">
    <location>
        <begin position="50"/>
        <end position="64"/>
    </location>
</feature>
<proteinExistence type="predicted"/>
<evidence type="ECO:0000256" key="2">
    <source>
        <dbReference type="SAM" id="MobiDB-lite"/>
    </source>
</evidence>
<reference evidence="4" key="1">
    <citation type="submission" date="2016-04" db="EMBL/GenBank/DDBJ databases">
        <title>Comparative genomics of biotechnologically important yeasts.</title>
        <authorList>
            <consortium name="DOE Joint Genome Institute"/>
            <person name="Riley R."/>
            <person name="Haridas S."/>
            <person name="Wolfe K.H."/>
            <person name="Lopes M.R."/>
            <person name="Hittinger C.T."/>
            <person name="Goker M."/>
            <person name="Salamov A."/>
            <person name="Wisecaver J."/>
            <person name="Long T.M."/>
            <person name="Aerts A.L."/>
            <person name="Barry K."/>
            <person name="Choi C."/>
            <person name="Clum A."/>
            <person name="Coughlan A.Y."/>
            <person name="Deshpande S."/>
            <person name="Douglass A.P."/>
            <person name="Hanson S.J."/>
            <person name="Klenk H.-P."/>
            <person name="Labutti K."/>
            <person name="Lapidus A."/>
            <person name="Lindquist E."/>
            <person name="Lipzen A."/>
            <person name="Meier-Kolthoff J.P."/>
            <person name="Ohm R.A."/>
            <person name="Otillar R.P."/>
            <person name="Pangilinan J."/>
            <person name="Peng Y."/>
            <person name="Rokas A."/>
            <person name="Rosa C.A."/>
            <person name="Scheuner C."/>
            <person name="Sibirny A.A."/>
            <person name="Slot J.C."/>
            <person name="Stielow J.B."/>
            <person name="Sun H."/>
            <person name="Kurtzman C.P."/>
            <person name="Blackwell M."/>
            <person name="Grigoriev I.V."/>
            <person name="Jeffries T.W."/>
        </authorList>
    </citation>
    <scope>NUCLEOTIDE SEQUENCE [LARGE SCALE GENOMIC DNA]</scope>
    <source>
        <strain evidence="4">NRRL YB-2248</strain>
    </source>
</reference>
<sequence>MAATHRSRRMRAKAEAAAAAAAALKAGYQGGDQHHHSIMNQRRQHHQGMAEQQQYGYPSKQTSGNHQHHQFQNSYHNNQQSSNLLSHPIYNLAVPPINPIEGQILNDESDVYSFRLSALEKFKFNNNMLENVVNKAVPFHKIIPPSSFPKCVIDGKLYSEPTVEDEEAEKLILEVVKANKVDDYLFGSLKVMKMKEAVLEDKLKALEAECKDIADIDLGTGDPAKLVDERYAYQLEKMGDLKRSLSGYSVEKAKEYDETLAQIESDMKTKFNREIKEDSRVKWTSISSFDKYKKSVEYAGYKATKEAIRKRKEEEEMQKLKEAQELAERKRLELEEKLRLEQKRKLEDEEAQKRIFEEQRLLQEANQRAAAERAQAEAEAAAHAQAQQQQQQQVQVQAQAQHLQQPMMIPGMNGPVPQPMVASGNNFDDPFAAVVGSAPPNGNFDFDSNLLYGAGDDLIIDDETGFGSLDDQVFLSNLDVNLE</sequence>